<evidence type="ECO:0000259" key="5">
    <source>
        <dbReference type="Pfam" id="PF03486"/>
    </source>
</evidence>
<dbReference type="NCBIfam" id="TIGR00275">
    <property type="entry name" value="aminoacetone oxidase family FAD-binding enzyme"/>
    <property type="match status" value="1"/>
</dbReference>
<dbReference type="PANTHER" id="PTHR42887:SF2">
    <property type="entry name" value="OS12G0638800 PROTEIN"/>
    <property type="match status" value="1"/>
</dbReference>
<evidence type="ECO:0000256" key="4">
    <source>
        <dbReference type="SAM" id="Phobius"/>
    </source>
</evidence>
<dbReference type="InterPro" id="IPR057661">
    <property type="entry name" value="RsdA/BaiN/AoA(So)_Rossmann"/>
</dbReference>
<keyword evidence="4" id="KW-0472">Membrane</keyword>
<gene>
    <name evidence="7" type="ORF">H3C67_04815</name>
</gene>
<dbReference type="InterPro" id="IPR004792">
    <property type="entry name" value="BaiN-like"/>
</dbReference>
<proteinExistence type="predicted"/>
<feature type="transmembrane region" description="Helical" evidence="4">
    <location>
        <begin position="6"/>
        <end position="23"/>
    </location>
</feature>
<dbReference type="InterPro" id="IPR036188">
    <property type="entry name" value="FAD/NAD-bd_sf"/>
</dbReference>
<dbReference type="Proteomes" id="UP000781173">
    <property type="component" value="Unassembled WGS sequence"/>
</dbReference>
<dbReference type="Gene3D" id="3.50.50.60">
    <property type="entry name" value="FAD/NAD(P)-binding domain"/>
    <property type="match status" value="1"/>
</dbReference>
<dbReference type="AlphaFoldDB" id="A0A952DVG1"/>
<sequence length="421" mass="46505">MNNQKTIVIVGGGAAGIMAALSVRKHHPQDKIIILDRTFALGRKILVCGAGRCNITNINLEHDPAKHYYGASPDFINSVFEQFAYADISNFFHELGINLYVEQKKRIGKLFPTTNRADTVTEILYDELEHQRVEVRTNCEVKQITKVNTIFNLLAYYEGKLLEIKADYVILAAGGRTYPALGADGSGYNLARSLGHNIIEPVPSALPLEAKNNLSQHLQGIRMELNVSAEINGEIKKSSTDEVMFTNYGLSGPAVLNVSREISIHLNRNKQIEAYVYLNAFPMLTVKQVNDLLTARWNKKPNQSVVKSLYGLFPNKVALAYVKESGISETASSKDISTEQKEKLIKILTNYKIKVQATRGWNEAEFTAGGVDTSEVMSTSLQSKLVSGLYFCGEILNVDGDVGGFNLSWAWSSGHVAGKLQ</sequence>
<name>A0A952DVG1_9BACT</name>
<keyword evidence="2" id="KW-0285">Flavoprotein</keyword>
<dbReference type="Pfam" id="PF03486">
    <property type="entry name" value="HI0933_like"/>
    <property type="match status" value="1"/>
</dbReference>
<evidence type="ECO:0000256" key="1">
    <source>
        <dbReference type="ARBA" id="ARBA00001974"/>
    </source>
</evidence>
<feature type="domain" description="RsdA/BaiN/AoA(So)-like Rossmann fold-like" evidence="5">
    <location>
        <begin position="6"/>
        <end position="419"/>
    </location>
</feature>
<evidence type="ECO:0000259" key="6">
    <source>
        <dbReference type="Pfam" id="PF22780"/>
    </source>
</evidence>
<dbReference type="Gene3D" id="2.40.30.10">
    <property type="entry name" value="Translation factors"/>
    <property type="match status" value="1"/>
</dbReference>
<evidence type="ECO:0000256" key="2">
    <source>
        <dbReference type="ARBA" id="ARBA00022630"/>
    </source>
</evidence>
<keyword evidence="4" id="KW-1133">Transmembrane helix</keyword>
<feature type="domain" description="RsdA/BaiN/AoA(So)-like insert" evidence="6">
    <location>
        <begin position="203"/>
        <end position="365"/>
    </location>
</feature>
<dbReference type="EMBL" id="JACFOF010000015">
    <property type="protein sequence ID" value="MBW7954078.1"/>
    <property type="molecule type" value="Genomic_DNA"/>
</dbReference>
<comment type="cofactor">
    <cofactor evidence="1">
        <name>FAD</name>
        <dbReference type="ChEBI" id="CHEBI:57692"/>
    </cofactor>
</comment>
<dbReference type="SUPFAM" id="SSF51905">
    <property type="entry name" value="FAD/NAD(P)-binding domain"/>
    <property type="match status" value="1"/>
</dbReference>
<evidence type="ECO:0000313" key="8">
    <source>
        <dbReference type="Proteomes" id="UP000781173"/>
    </source>
</evidence>
<dbReference type="PANTHER" id="PTHR42887">
    <property type="entry name" value="OS12G0638800 PROTEIN"/>
    <property type="match status" value="1"/>
</dbReference>
<dbReference type="InterPro" id="IPR055178">
    <property type="entry name" value="RsdA/BaiN/AoA(So)-like_dom"/>
</dbReference>
<accession>A0A952DVG1</accession>
<protein>
    <submittedName>
        <fullName evidence="7">NAD(P)/FAD-dependent oxidoreductase</fullName>
    </submittedName>
</protein>
<dbReference type="InterPro" id="IPR023166">
    <property type="entry name" value="BaiN-like_dom_sf"/>
</dbReference>
<comment type="caution">
    <text evidence="7">The sequence shown here is derived from an EMBL/GenBank/DDBJ whole genome shotgun (WGS) entry which is preliminary data.</text>
</comment>
<keyword evidence="3" id="KW-0274">FAD</keyword>
<dbReference type="Gene3D" id="1.10.8.260">
    <property type="entry name" value="HI0933 insert domain-like"/>
    <property type="match status" value="1"/>
</dbReference>
<keyword evidence="4" id="KW-0812">Transmembrane</keyword>
<reference evidence="7" key="1">
    <citation type="journal article" date="2022" name="ISME J.">
        <title>A general approach to explore prokaryotic protein glycosylation reveals the unique surface layer modulation of an anammox bacterium.</title>
        <authorList>
            <person name="Pabst M."/>
            <person name="Grouzdev D.S."/>
            <person name="Lawson C.E."/>
            <person name="Kleikamp H.B.C."/>
            <person name="de Ram C."/>
            <person name="Louwen R."/>
            <person name="Lin Y.M."/>
            <person name="Lucker S."/>
            <person name="van Loosdrecht M.C.M."/>
            <person name="Laureni M."/>
        </authorList>
    </citation>
    <scope>NUCLEOTIDE SEQUENCE</scope>
    <source>
        <strain evidence="7">BROCD043</strain>
    </source>
</reference>
<dbReference type="SUPFAM" id="SSF160996">
    <property type="entry name" value="HI0933 insert domain-like"/>
    <property type="match status" value="1"/>
</dbReference>
<evidence type="ECO:0000256" key="3">
    <source>
        <dbReference type="ARBA" id="ARBA00022827"/>
    </source>
</evidence>
<dbReference type="Pfam" id="PF22780">
    <property type="entry name" value="HI0933_like_1st"/>
    <property type="match status" value="1"/>
</dbReference>
<organism evidence="7 8">
    <name type="scientific">Candidatus Dojkabacteria bacterium</name>
    <dbReference type="NCBI Taxonomy" id="2099670"/>
    <lineage>
        <taxon>Bacteria</taxon>
        <taxon>Candidatus Dojkabacteria</taxon>
    </lineage>
</organism>
<evidence type="ECO:0000313" key="7">
    <source>
        <dbReference type="EMBL" id="MBW7954078.1"/>
    </source>
</evidence>